<gene>
    <name evidence="3" type="ORF">FBY41_0107</name>
</gene>
<dbReference type="PANTHER" id="PTHR43172">
    <property type="entry name" value="ADENYLOSUCCINATE LYASE"/>
    <property type="match status" value="1"/>
</dbReference>
<organism evidence="3 4">
    <name type="scientific">Humibacillus xanthopallidus</name>
    <dbReference type="NCBI Taxonomy" id="412689"/>
    <lineage>
        <taxon>Bacteria</taxon>
        <taxon>Bacillati</taxon>
        <taxon>Actinomycetota</taxon>
        <taxon>Actinomycetes</taxon>
        <taxon>Micrococcales</taxon>
        <taxon>Intrasporangiaceae</taxon>
        <taxon>Humibacillus</taxon>
    </lineage>
</organism>
<protein>
    <submittedName>
        <fullName evidence="3">3-carboxy-cis,cis-muconate cycloisomerase</fullName>
    </submittedName>
</protein>
<dbReference type="Proteomes" id="UP000316747">
    <property type="component" value="Unassembled WGS sequence"/>
</dbReference>
<name>A0A543HZI9_9MICO</name>
<dbReference type="Gene3D" id="1.20.200.10">
    <property type="entry name" value="Fumarase/aspartase (Central domain)"/>
    <property type="match status" value="1"/>
</dbReference>
<dbReference type="CDD" id="cd01597">
    <property type="entry name" value="pCLME"/>
    <property type="match status" value="1"/>
</dbReference>
<dbReference type="GO" id="GO:0005829">
    <property type="term" value="C:cytosol"/>
    <property type="evidence" value="ECO:0007669"/>
    <property type="project" value="TreeGrafter"/>
</dbReference>
<evidence type="ECO:0000259" key="2">
    <source>
        <dbReference type="SMART" id="SM00998"/>
    </source>
</evidence>
<accession>A0A543HZI9</accession>
<dbReference type="InterPro" id="IPR022761">
    <property type="entry name" value="Fumarate_lyase_N"/>
</dbReference>
<dbReference type="PROSITE" id="PS00163">
    <property type="entry name" value="FUMARATE_LYASES"/>
    <property type="match status" value="1"/>
</dbReference>
<dbReference type="PRINTS" id="PR00149">
    <property type="entry name" value="FUMRATELYASE"/>
</dbReference>
<dbReference type="PRINTS" id="PR00145">
    <property type="entry name" value="ARGSUCLYASE"/>
</dbReference>
<feature type="domain" description="Adenylosuccinate lyase C-terminal" evidence="2">
    <location>
        <begin position="360"/>
        <end position="439"/>
    </location>
</feature>
<evidence type="ECO:0000313" key="4">
    <source>
        <dbReference type="Proteomes" id="UP000316747"/>
    </source>
</evidence>
<dbReference type="GO" id="GO:0070626">
    <property type="term" value="F:(S)-2-(5-amino-1-(5-phospho-D-ribosyl)imidazole-4-carboxamido) succinate lyase (fumarate-forming) activity"/>
    <property type="evidence" value="ECO:0007669"/>
    <property type="project" value="TreeGrafter"/>
</dbReference>
<dbReference type="InterPro" id="IPR008948">
    <property type="entry name" value="L-Aspartase-like"/>
</dbReference>
<reference evidence="3 4" key="1">
    <citation type="submission" date="2019-06" db="EMBL/GenBank/DDBJ databases">
        <title>Genome sequencing of plant associated microbes to promote plant fitness in Sorghum bicolor and Oryza sativa.</title>
        <authorList>
            <person name="Coleman-Derr D."/>
        </authorList>
    </citation>
    <scope>NUCLEOTIDE SEQUENCE [LARGE SCALE GENOMIC DNA]</scope>
    <source>
        <strain evidence="3 4">KV-663</strain>
    </source>
</reference>
<proteinExistence type="predicted"/>
<dbReference type="AlphaFoldDB" id="A0A543HZI9"/>
<dbReference type="GO" id="GO:0004018">
    <property type="term" value="F:N6-(1,2-dicarboxyethyl)AMP AMP-lyase (fumarate-forming) activity"/>
    <property type="evidence" value="ECO:0007669"/>
    <property type="project" value="TreeGrafter"/>
</dbReference>
<keyword evidence="4" id="KW-1185">Reference proteome</keyword>
<dbReference type="EMBL" id="VFPM01000001">
    <property type="protein sequence ID" value="TQM63761.1"/>
    <property type="molecule type" value="Genomic_DNA"/>
</dbReference>
<keyword evidence="3" id="KW-0413">Isomerase</keyword>
<keyword evidence="1" id="KW-0456">Lyase</keyword>
<dbReference type="PANTHER" id="PTHR43172:SF1">
    <property type="entry name" value="ADENYLOSUCCINATE LYASE"/>
    <property type="match status" value="1"/>
</dbReference>
<dbReference type="SMART" id="SM00998">
    <property type="entry name" value="ADSL_C"/>
    <property type="match status" value="1"/>
</dbReference>
<evidence type="ECO:0000313" key="3">
    <source>
        <dbReference type="EMBL" id="TQM63761.1"/>
    </source>
</evidence>
<dbReference type="InterPro" id="IPR019468">
    <property type="entry name" value="AdenyloSucc_lyase_C"/>
</dbReference>
<dbReference type="OrthoDB" id="9768878at2"/>
<evidence type="ECO:0000256" key="1">
    <source>
        <dbReference type="ARBA" id="ARBA00023239"/>
    </source>
</evidence>
<dbReference type="InterPro" id="IPR000362">
    <property type="entry name" value="Fumarate_lyase_fam"/>
</dbReference>
<sequence length="457" mass="49233">MENTRFTDGRVPHPGIRDMFETPRRWQAYLDVEAALALVEAELGIIPVEAAKAIAEAADVDRLDQDRVRREMDRTSHPMMPLVVELSRAVGEEHGGWVHWGATTQNITQTGDLIVLRRAFDVIVSQVGRLLRVAADLADEHAETFMAGRTHGQHALPITFGFKAAAWADELIRHADRLEQLQPRLFVAMTGGAAGTFASLGELGPDVQQAVANRLHLGSMAIPGRSIVDHLAEYVLVLGLLATTGAKIGLEIYTLMATEVGELEEPVPAGTVGSSTMPHKRNPQLAQDVMNISAEIRALVPLALEGAIVGHEGDHAPALLERATRQSSILTGDLLERVHLILDNLGVHADRMRSNVDTSGGLITSEAVMLRLGGFIGRQAAHDVVYDVAQAVVVRGGTFAAHLARNPRVREHLSHGELDTLLEPSGLTGLSAQLARQGASRARERAASLAEGARHTT</sequence>
<dbReference type="Pfam" id="PF10397">
    <property type="entry name" value="ADSL_C"/>
    <property type="match status" value="1"/>
</dbReference>
<dbReference type="InterPro" id="IPR020557">
    <property type="entry name" value="Fumarate_lyase_CS"/>
</dbReference>
<dbReference type="SUPFAM" id="SSF48557">
    <property type="entry name" value="L-aspartase-like"/>
    <property type="match status" value="1"/>
</dbReference>
<comment type="caution">
    <text evidence="3">The sequence shown here is derived from an EMBL/GenBank/DDBJ whole genome shotgun (WGS) entry which is preliminary data.</text>
</comment>
<dbReference type="Gene3D" id="1.10.40.30">
    <property type="entry name" value="Fumarase/aspartase (C-terminal domain)"/>
    <property type="match status" value="1"/>
</dbReference>
<dbReference type="GO" id="GO:0016853">
    <property type="term" value="F:isomerase activity"/>
    <property type="evidence" value="ECO:0007669"/>
    <property type="project" value="UniProtKB-KW"/>
</dbReference>
<dbReference type="Pfam" id="PF00206">
    <property type="entry name" value="Lyase_1"/>
    <property type="match status" value="1"/>
</dbReference>
<dbReference type="GO" id="GO:0044208">
    <property type="term" value="P:'de novo' AMP biosynthetic process"/>
    <property type="evidence" value="ECO:0007669"/>
    <property type="project" value="TreeGrafter"/>
</dbReference>